<dbReference type="PANTHER" id="PTHR43861:SF1">
    <property type="entry name" value="TRANS-ACONITATE 2-METHYLTRANSFERASE"/>
    <property type="match status" value="1"/>
</dbReference>
<protein>
    <submittedName>
        <fullName evidence="2">Class I SAM-dependent methyltransferase</fullName>
        <ecNumber evidence="2">2.1.1.-</ecNumber>
    </submittedName>
</protein>
<dbReference type="EC" id="2.1.1.-" evidence="2"/>
<dbReference type="RefSeq" id="WP_323575952.1">
    <property type="nucleotide sequence ID" value="NZ_JAYGJQ010000001.1"/>
</dbReference>
<name>A0ABU5VXA1_9BACT</name>
<dbReference type="GO" id="GO:0008168">
    <property type="term" value="F:methyltransferase activity"/>
    <property type="evidence" value="ECO:0007669"/>
    <property type="project" value="UniProtKB-KW"/>
</dbReference>
<evidence type="ECO:0000313" key="3">
    <source>
        <dbReference type="Proteomes" id="UP001302274"/>
    </source>
</evidence>
<dbReference type="Proteomes" id="UP001302274">
    <property type="component" value="Unassembled WGS sequence"/>
</dbReference>
<dbReference type="Pfam" id="PF08241">
    <property type="entry name" value="Methyltransf_11"/>
    <property type="match status" value="1"/>
</dbReference>
<feature type="domain" description="Methyltransferase type 11" evidence="1">
    <location>
        <begin position="74"/>
        <end position="167"/>
    </location>
</feature>
<keyword evidence="2" id="KW-0808">Transferase</keyword>
<reference evidence="2 3" key="1">
    <citation type="submission" date="2023-11" db="EMBL/GenBank/DDBJ databases">
        <title>A Novel Polar Bacteriovorax (B. antarcticus) Isolated from the Biocrust in Antarctica.</title>
        <authorList>
            <person name="Mun W."/>
            <person name="Choi S.Y."/>
            <person name="Mitchell R.J."/>
        </authorList>
    </citation>
    <scope>NUCLEOTIDE SEQUENCE [LARGE SCALE GENOMIC DNA]</scope>
    <source>
        <strain evidence="2 3">PP10</strain>
    </source>
</reference>
<dbReference type="InterPro" id="IPR013216">
    <property type="entry name" value="Methyltransf_11"/>
</dbReference>
<comment type="caution">
    <text evidence="2">The sequence shown here is derived from an EMBL/GenBank/DDBJ whole genome shotgun (WGS) entry which is preliminary data.</text>
</comment>
<dbReference type="Gene3D" id="3.40.50.150">
    <property type="entry name" value="Vaccinia Virus protein VP39"/>
    <property type="match status" value="1"/>
</dbReference>
<dbReference type="GO" id="GO:0032259">
    <property type="term" value="P:methylation"/>
    <property type="evidence" value="ECO:0007669"/>
    <property type="project" value="UniProtKB-KW"/>
</dbReference>
<keyword evidence="3" id="KW-1185">Reference proteome</keyword>
<evidence type="ECO:0000313" key="2">
    <source>
        <dbReference type="EMBL" id="MEA9356265.1"/>
    </source>
</evidence>
<proteinExistence type="predicted"/>
<sequence>MKIKFTEIFLKTMVRLFGAKGFSKMYAATSTSKAYAKFCERVYGRDLCQANMMDEEQLQFLLDKLQLNENHDVLDLGCGIGKISEYISDVTKAKVTGIDFAFGAIEQAQQRTNQIKFVVGNLNNLKELVHEKYDVIALIDSLYFVDDIHNYIMTLRRFLKPGGTIAIFYTSSANPNKVQEILSLQNFTFCSHDFTANERKIWERSLIVAEELKEEFIKEKNIEIYKGRISEAKRNINAQKTNTIFRYLYLIK</sequence>
<dbReference type="SUPFAM" id="SSF53335">
    <property type="entry name" value="S-adenosyl-L-methionine-dependent methyltransferases"/>
    <property type="match status" value="1"/>
</dbReference>
<accession>A0ABU5VXA1</accession>
<dbReference type="CDD" id="cd02440">
    <property type="entry name" value="AdoMet_MTases"/>
    <property type="match status" value="1"/>
</dbReference>
<organism evidence="2 3">
    <name type="scientific">Bacteriovorax antarcticus</name>
    <dbReference type="NCBI Taxonomy" id="3088717"/>
    <lineage>
        <taxon>Bacteria</taxon>
        <taxon>Pseudomonadati</taxon>
        <taxon>Bdellovibrionota</taxon>
        <taxon>Bacteriovoracia</taxon>
        <taxon>Bacteriovoracales</taxon>
        <taxon>Bacteriovoracaceae</taxon>
        <taxon>Bacteriovorax</taxon>
    </lineage>
</organism>
<dbReference type="InterPro" id="IPR029063">
    <property type="entry name" value="SAM-dependent_MTases_sf"/>
</dbReference>
<dbReference type="EMBL" id="JAYGJQ010000001">
    <property type="protein sequence ID" value="MEA9356265.1"/>
    <property type="molecule type" value="Genomic_DNA"/>
</dbReference>
<keyword evidence="2" id="KW-0489">Methyltransferase</keyword>
<dbReference type="PANTHER" id="PTHR43861">
    <property type="entry name" value="TRANS-ACONITATE 2-METHYLTRANSFERASE-RELATED"/>
    <property type="match status" value="1"/>
</dbReference>
<evidence type="ECO:0000259" key="1">
    <source>
        <dbReference type="Pfam" id="PF08241"/>
    </source>
</evidence>
<gene>
    <name evidence="2" type="ORF">SHI21_08630</name>
</gene>